<feature type="region of interest" description="Disordered" evidence="1">
    <location>
        <begin position="135"/>
        <end position="178"/>
    </location>
</feature>
<feature type="compositionally biased region" description="Polar residues" evidence="1">
    <location>
        <begin position="135"/>
        <end position="147"/>
    </location>
</feature>
<dbReference type="AlphaFoldDB" id="C0P8R5"/>
<dbReference type="EMBL" id="BT064684">
    <property type="protein sequence ID" value="ACN30560.1"/>
    <property type="molecule type" value="mRNA"/>
</dbReference>
<reference evidence="2" key="1">
    <citation type="journal article" date="2009" name="PLoS Genet.">
        <title>Sequencing, mapping, and analysis of 27,455 maize full-length cDNAs.</title>
        <authorList>
            <person name="Soderlund C."/>
            <person name="Descour A."/>
            <person name="Kudrna D."/>
            <person name="Bomhoff M."/>
            <person name="Boyd L."/>
            <person name="Currie J."/>
            <person name="Angelova A."/>
            <person name="Collura K."/>
            <person name="Wissotski M."/>
            <person name="Ashley E."/>
            <person name="Morrow D."/>
            <person name="Fernandes J."/>
            <person name="Walbot V."/>
            <person name="Yu Y."/>
        </authorList>
    </citation>
    <scope>NUCLEOTIDE SEQUENCE</scope>
    <source>
        <strain evidence="2">B73</strain>
    </source>
</reference>
<name>C0P8R5_MAIZE</name>
<sequence>MGHQSSCASSPPRPWHRPTVTYASAFLFLSCKELETNGADDDTSAAAAWLSSSAALHQLDPSAAASTIGQGNTRRRHNPRNAMCAPFRAPVRRRGMRMRVVAARCGQPCGLAACPEPLACLARIRRNVSRYRISWPSTTNHATNHPSTPKVRRQGERSIRPPPSVVPRREAINQSNRS</sequence>
<evidence type="ECO:0000313" key="2">
    <source>
        <dbReference type="EMBL" id="ACN30560.1"/>
    </source>
</evidence>
<proteinExistence type="evidence at transcript level"/>
<organism evidence="2">
    <name type="scientific">Zea mays</name>
    <name type="common">Maize</name>
    <dbReference type="NCBI Taxonomy" id="4577"/>
    <lineage>
        <taxon>Eukaryota</taxon>
        <taxon>Viridiplantae</taxon>
        <taxon>Streptophyta</taxon>
        <taxon>Embryophyta</taxon>
        <taxon>Tracheophyta</taxon>
        <taxon>Spermatophyta</taxon>
        <taxon>Magnoliopsida</taxon>
        <taxon>Liliopsida</taxon>
        <taxon>Poales</taxon>
        <taxon>Poaceae</taxon>
        <taxon>PACMAD clade</taxon>
        <taxon>Panicoideae</taxon>
        <taxon>Andropogonodae</taxon>
        <taxon>Andropogoneae</taxon>
        <taxon>Tripsacinae</taxon>
        <taxon>Zea</taxon>
    </lineage>
</organism>
<accession>C0P8R5</accession>
<reference evidence="2" key="2">
    <citation type="submission" date="2012-06" db="EMBL/GenBank/DDBJ databases">
        <authorList>
            <person name="Yu Y."/>
            <person name="Currie J."/>
            <person name="Lomeli R."/>
            <person name="Angelova A."/>
            <person name="Collura K."/>
            <person name="Wissotski M."/>
            <person name="Campos D."/>
            <person name="Kudrna D."/>
            <person name="Golser W."/>
            <person name="Ashely E."/>
            <person name="Descour A."/>
            <person name="Fernandes J."/>
            <person name="Soderlund C."/>
            <person name="Walbot V."/>
        </authorList>
    </citation>
    <scope>NUCLEOTIDE SEQUENCE</scope>
    <source>
        <strain evidence="2">B73</strain>
    </source>
</reference>
<protein>
    <submittedName>
        <fullName evidence="2">Uncharacterized protein</fullName>
    </submittedName>
</protein>
<evidence type="ECO:0000256" key="1">
    <source>
        <dbReference type="SAM" id="MobiDB-lite"/>
    </source>
</evidence>